<dbReference type="EMBL" id="VTAW01000001">
    <property type="protein sequence ID" value="TYT63875.1"/>
    <property type="molecule type" value="Genomic_DNA"/>
</dbReference>
<dbReference type="PANTHER" id="PTHR43649:SF29">
    <property type="entry name" value="OSMOPROTECTIVE COMPOUNDS-BINDING PROTEIN GGTB"/>
    <property type="match status" value="1"/>
</dbReference>
<dbReference type="InterPro" id="IPR050490">
    <property type="entry name" value="Bact_solute-bd_prot1"/>
</dbReference>
<name>A0A5D5ASM8_9EURY</name>
<reference evidence="4 5" key="1">
    <citation type="submission" date="2019-08" db="EMBL/GenBank/DDBJ databases">
        <title>Archaea genome.</title>
        <authorList>
            <person name="Kajale S."/>
            <person name="Shouche Y."/>
            <person name="Deshpande N."/>
            <person name="Sharma A."/>
        </authorList>
    </citation>
    <scope>NUCLEOTIDE SEQUENCE [LARGE SCALE GENOMIC DNA]</scope>
    <source>
        <strain evidence="4 5">ESP3B_9</strain>
    </source>
</reference>
<proteinExistence type="inferred from homology"/>
<keyword evidence="2" id="KW-0813">Transport</keyword>
<gene>
    <name evidence="4" type="ORF">FYC77_01260</name>
</gene>
<dbReference type="RefSeq" id="WP_149079682.1">
    <property type="nucleotide sequence ID" value="NZ_VTAW01000001.1"/>
</dbReference>
<accession>A0A5D5ASM8</accession>
<evidence type="ECO:0000256" key="2">
    <source>
        <dbReference type="ARBA" id="ARBA00022448"/>
    </source>
</evidence>
<dbReference type="Gene3D" id="3.40.190.10">
    <property type="entry name" value="Periplasmic binding protein-like II"/>
    <property type="match status" value="2"/>
</dbReference>
<keyword evidence="5" id="KW-1185">Reference proteome</keyword>
<dbReference type="Proteomes" id="UP000324104">
    <property type="component" value="Unassembled WGS sequence"/>
</dbReference>
<dbReference type="InterPro" id="IPR006059">
    <property type="entry name" value="SBP"/>
</dbReference>
<dbReference type="PANTHER" id="PTHR43649">
    <property type="entry name" value="ARABINOSE-BINDING PROTEIN-RELATED"/>
    <property type="match status" value="1"/>
</dbReference>
<evidence type="ECO:0000313" key="5">
    <source>
        <dbReference type="Proteomes" id="UP000324104"/>
    </source>
</evidence>
<dbReference type="Pfam" id="PF01547">
    <property type="entry name" value="SBP_bac_1"/>
    <property type="match status" value="1"/>
</dbReference>
<protein>
    <submittedName>
        <fullName evidence="4">Carbohydrate ABC transporter substrate-binding protein</fullName>
    </submittedName>
</protein>
<evidence type="ECO:0000256" key="1">
    <source>
        <dbReference type="ARBA" id="ARBA00008520"/>
    </source>
</evidence>
<evidence type="ECO:0000313" key="4">
    <source>
        <dbReference type="EMBL" id="TYT63875.1"/>
    </source>
</evidence>
<comment type="caution">
    <text evidence="4">The sequence shown here is derived from an EMBL/GenBank/DDBJ whole genome shotgun (WGS) entry which is preliminary data.</text>
</comment>
<sequence length="441" mass="48340">MGDSNMPVRRRTVIGGVGAGVVGLAGCLGEEGSDVEESTDEADDADDVGDEGGEVQEESISVTGVWTEDEEEDFLAVVDHAEEETGIDITYEPRDTEAILTGTLIDYEAGVATADVVVMPSPARVQSDAESGHLASLTDTWDPEEFAPDPEFVSVDGEAYAAPFKMDLKPGFWYRSSFFDDHGLEEPDDYDQFLDLLAEIDGIEGVEAPLASGNGDGWPLSDVTEAFILRQDDGAQLQRDLIDGDAAFTDERVVTAFQEIQDLLQQGYFSEVRDFGIQYEFFWENEIPLYFMGSWTPTFGAIEDPDDLDVFMLPGTDAMVAAENWFTVPEYGDDVEAARTAVAEMVSADGQAVWAERGGFIASNLEVDDDAYDVEIMLELSEMADEVELVPDLDDTLGDPFQSEFWSVLTGFWAEPDQDVEPLVDSLDAVLQETVEEQDEV</sequence>
<evidence type="ECO:0000256" key="3">
    <source>
        <dbReference type="SAM" id="MobiDB-lite"/>
    </source>
</evidence>
<dbReference type="AlphaFoldDB" id="A0A5D5ASM8"/>
<dbReference type="SUPFAM" id="SSF53850">
    <property type="entry name" value="Periplasmic binding protein-like II"/>
    <property type="match status" value="1"/>
</dbReference>
<comment type="similarity">
    <text evidence="1">Belongs to the bacterial solute-binding protein 1 family.</text>
</comment>
<feature type="region of interest" description="Disordered" evidence="3">
    <location>
        <begin position="28"/>
        <end position="60"/>
    </location>
</feature>
<feature type="compositionally biased region" description="Acidic residues" evidence="3">
    <location>
        <begin position="31"/>
        <end position="57"/>
    </location>
</feature>
<organism evidence="4 5">
    <name type="scientific">Natrialba swarupiae</name>
    <dbReference type="NCBI Taxonomy" id="2448032"/>
    <lineage>
        <taxon>Archaea</taxon>
        <taxon>Methanobacteriati</taxon>
        <taxon>Methanobacteriota</taxon>
        <taxon>Stenosarchaea group</taxon>
        <taxon>Halobacteria</taxon>
        <taxon>Halobacteriales</taxon>
        <taxon>Natrialbaceae</taxon>
        <taxon>Natrialba</taxon>
    </lineage>
</organism>